<dbReference type="InterPro" id="IPR027417">
    <property type="entry name" value="P-loop_NTPase"/>
</dbReference>
<dbReference type="EMBL" id="CAFBLN010000012">
    <property type="protein sequence ID" value="CAB4864887.1"/>
    <property type="molecule type" value="Genomic_DNA"/>
</dbReference>
<dbReference type="PANTHER" id="PTHR42711">
    <property type="entry name" value="ABC TRANSPORTER ATP-BINDING PROTEIN"/>
    <property type="match status" value="1"/>
</dbReference>
<evidence type="ECO:0000256" key="2">
    <source>
        <dbReference type="ARBA" id="ARBA00022741"/>
    </source>
</evidence>
<dbReference type="InterPro" id="IPR050763">
    <property type="entry name" value="ABC_transporter_ATP-binding"/>
</dbReference>
<gene>
    <name evidence="5" type="ORF">UFOPK3381_00470</name>
</gene>
<evidence type="ECO:0000256" key="1">
    <source>
        <dbReference type="ARBA" id="ARBA00022448"/>
    </source>
</evidence>
<dbReference type="PANTHER" id="PTHR42711:SF16">
    <property type="entry name" value="ABC TRANSPORTER ATP-BINDING PROTEIN"/>
    <property type="match status" value="1"/>
</dbReference>
<proteinExistence type="predicted"/>
<evidence type="ECO:0000259" key="4">
    <source>
        <dbReference type="PROSITE" id="PS50893"/>
    </source>
</evidence>
<keyword evidence="1" id="KW-0813">Transport</keyword>
<name>A0A6J7D215_9ZZZZ</name>
<dbReference type="InterPro" id="IPR003593">
    <property type="entry name" value="AAA+_ATPase"/>
</dbReference>
<accession>A0A6J7D215</accession>
<dbReference type="InterPro" id="IPR003439">
    <property type="entry name" value="ABC_transporter-like_ATP-bd"/>
</dbReference>
<dbReference type="SUPFAM" id="SSF52540">
    <property type="entry name" value="P-loop containing nucleoside triphosphate hydrolases"/>
    <property type="match status" value="1"/>
</dbReference>
<dbReference type="PROSITE" id="PS50893">
    <property type="entry name" value="ABC_TRANSPORTER_2"/>
    <property type="match status" value="1"/>
</dbReference>
<dbReference type="GO" id="GO:0005524">
    <property type="term" value="F:ATP binding"/>
    <property type="evidence" value="ECO:0007669"/>
    <property type="project" value="UniProtKB-KW"/>
</dbReference>
<keyword evidence="2" id="KW-0547">Nucleotide-binding</keyword>
<keyword evidence="3" id="KW-0067">ATP-binding</keyword>
<protein>
    <submittedName>
        <fullName evidence="5">Unannotated protein</fullName>
    </submittedName>
</protein>
<organism evidence="5">
    <name type="scientific">freshwater metagenome</name>
    <dbReference type="NCBI Taxonomy" id="449393"/>
    <lineage>
        <taxon>unclassified sequences</taxon>
        <taxon>metagenomes</taxon>
        <taxon>ecological metagenomes</taxon>
    </lineage>
</organism>
<evidence type="ECO:0000313" key="5">
    <source>
        <dbReference type="EMBL" id="CAB4864887.1"/>
    </source>
</evidence>
<dbReference type="GO" id="GO:0016887">
    <property type="term" value="F:ATP hydrolysis activity"/>
    <property type="evidence" value="ECO:0007669"/>
    <property type="project" value="InterPro"/>
</dbReference>
<dbReference type="SMART" id="SM00382">
    <property type="entry name" value="AAA"/>
    <property type="match status" value="1"/>
</dbReference>
<dbReference type="CDD" id="cd03230">
    <property type="entry name" value="ABC_DR_subfamily_A"/>
    <property type="match status" value="1"/>
</dbReference>
<dbReference type="AlphaFoldDB" id="A0A6J7D215"/>
<dbReference type="Pfam" id="PF00005">
    <property type="entry name" value="ABC_tran"/>
    <property type="match status" value="1"/>
</dbReference>
<sequence>MSHAIEVRDVEVTFGETTAVGGVSFTVDFGSTTVLLGPNGAGKTTTTETLLGFRRPSVGDVRITGLDPVAHHKEVIVNVGALLQRGGVWAPMSPREVLNLTATYYPAARDPRELLDQLSLTKCANTPWRRLSGGEQQRTLLALALLGRPRVLVLDEPTAAVDPDGHRVIREILRAERSRGCALLVTTHQLDDAEELADHVIIMNDGRVVQQGTLQSFRGNPVTVFESREGLDVATLTSQLHAPVTAEGRGRYRVEGPALDLVQLRDALNAQSASVESFRTHATLEETYLQLVQDDRSKDQS</sequence>
<reference evidence="5" key="1">
    <citation type="submission" date="2020-05" db="EMBL/GenBank/DDBJ databases">
        <authorList>
            <person name="Chiriac C."/>
            <person name="Salcher M."/>
            <person name="Ghai R."/>
            <person name="Kavagutti S V."/>
        </authorList>
    </citation>
    <scope>NUCLEOTIDE SEQUENCE</scope>
</reference>
<dbReference type="Gene3D" id="3.40.50.300">
    <property type="entry name" value="P-loop containing nucleotide triphosphate hydrolases"/>
    <property type="match status" value="1"/>
</dbReference>
<feature type="domain" description="ABC transporter" evidence="4">
    <location>
        <begin position="5"/>
        <end position="230"/>
    </location>
</feature>
<evidence type="ECO:0000256" key="3">
    <source>
        <dbReference type="ARBA" id="ARBA00022840"/>
    </source>
</evidence>